<comment type="similarity">
    <text evidence="1 3">Belongs to the sulfotransferase 1 family.</text>
</comment>
<evidence type="ECO:0000259" key="4">
    <source>
        <dbReference type="Pfam" id="PF00685"/>
    </source>
</evidence>
<dbReference type="GO" id="GO:0008146">
    <property type="term" value="F:sulfotransferase activity"/>
    <property type="evidence" value="ECO:0007669"/>
    <property type="project" value="InterPro"/>
</dbReference>
<gene>
    <name evidence="5" type="ORF">EJB05_51616</name>
</gene>
<sequence length="208" mass="23952">MRVQDNFKPRSTDVILATHPKCGTTWLKALAFAITNRSSYTFSDHPLQKKNPQELVPFIGLKEGDVDYAETLPSPRLLSTHLPLPLLPPTVSTFGCRIVYICREPKDAFVSRWHFDNRLIKEIVFDPLKVVRKLASFLGVPFTEEEQSRGVDEEVVRRVHLKCRVTSELEEIRMELESLMHKNLEDLLPRMNSNSLLNVRQQKLNGET</sequence>
<evidence type="ECO:0000313" key="6">
    <source>
        <dbReference type="Proteomes" id="UP000324897"/>
    </source>
</evidence>
<dbReference type="PANTHER" id="PTHR11783">
    <property type="entry name" value="SULFOTRANSFERASE SULT"/>
    <property type="match status" value="1"/>
</dbReference>
<dbReference type="EC" id="2.8.2.-" evidence="3"/>
<organism evidence="5 6">
    <name type="scientific">Eragrostis curvula</name>
    <name type="common">weeping love grass</name>
    <dbReference type="NCBI Taxonomy" id="38414"/>
    <lineage>
        <taxon>Eukaryota</taxon>
        <taxon>Viridiplantae</taxon>
        <taxon>Streptophyta</taxon>
        <taxon>Embryophyta</taxon>
        <taxon>Tracheophyta</taxon>
        <taxon>Spermatophyta</taxon>
        <taxon>Magnoliopsida</taxon>
        <taxon>Liliopsida</taxon>
        <taxon>Poales</taxon>
        <taxon>Poaceae</taxon>
        <taxon>PACMAD clade</taxon>
        <taxon>Chloridoideae</taxon>
        <taxon>Eragrostideae</taxon>
        <taxon>Eragrostidinae</taxon>
        <taxon>Eragrostis</taxon>
    </lineage>
</organism>
<dbReference type="OrthoDB" id="205623at2759"/>
<feature type="domain" description="Sulfotransferase" evidence="4">
    <location>
        <begin position="12"/>
        <end position="119"/>
    </location>
</feature>
<evidence type="ECO:0000256" key="3">
    <source>
        <dbReference type="RuleBase" id="RU361155"/>
    </source>
</evidence>
<dbReference type="Gene3D" id="3.40.50.300">
    <property type="entry name" value="P-loop containing nucleotide triphosphate hydrolases"/>
    <property type="match status" value="1"/>
</dbReference>
<dbReference type="Proteomes" id="UP000324897">
    <property type="component" value="Unassembled WGS sequence"/>
</dbReference>
<dbReference type="InterPro" id="IPR027417">
    <property type="entry name" value="P-loop_NTPase"/>
</dbReference>
<comment type="caution">
    <text evidence="5">The sequence shown here is derived from an EMBL/GenBank/DDBJ whole genome shotgun (WGS) entry which is preliminary data.</text>
</comment>
<dbReference type="InterPro" id="IPR000863">
    <property type="entry name" value="Sulfotransferase_dom"/>
</dbReference>
<dbReference type="SUPFAM" id="SSF52540">
    <property type="entry name" value="P-loop containing nucleoside triphosphate hydrolases"/>
    <property type="match status" value="1"/>
</dbReference>
<dbReference type="Gramene" id="TVU02865">
    <property type="protein sequence ID" value="TVU02865"/>
    <property type="gene ID" value="EJB05_51616"/>
</dbReference>
<evidence type="ECO:0000256" key="2">
    <source>
        <dbReference type="ARBA" id="ARBA00022679"/>
    </source>
</evidence>
<keyword evidence="2 3" id="KW-0808">Transferase</keyword>
<proteinExistence type="inferred from homology"/>
<protein>
    <recommendedName>
        <fullName evidence="3">Sulfotransferase</fullName>
        <ecNumber evidence="3">2.8.2.-</ecNumber>
    </recommendedName>
</protein>
<dbReference type="AlphaFoldDB" id="A0A5J9SV24"/>
<dbReference type="Pfam" id="PF00685">
    <property type="entry name" value="Sulfotransfer_1"/>
    <property type="match status" value="1"/>
</dbReference>
<evidence type="ECO:0000313" key="5">
    <source>
        <dbReference type="EMBL" id="TVU02865.1"/>
    </source>
</evidence>
<name>A0A5J9SV24_9POAL</name>
<dbReference type="EMBL" id="RWGY01000267">
    <property type="protein sequence ID" value="TVU02865.1"/>
    <property type="molecule type" value="Genomic_DNA"/>
</dbReference>
<reference evidence="5 6" key="1">
    <citation type="journal article" date="2019" name="Sci. Rep.">
        <title>A high-quality genome of Eragrostis curvula grass provides insights into Poaceae evolution and supports new strategies to enhance forage quality.</title>
        <authorList>
            <person name="Carballo J."/>
            <person name="Santos B.A.C.M."/>
            <person name="Zappacosta D."/>
            <person name="Garbus I."/>
            <person name="Selva J.P."/>
            <person name="Gallo C.A."/>
            <person name="Diaz A."/>
            <person name="Albertini E."/>
            <person name="Caccamo M."/>
            <person name="Echenique V."/>
        </authorList>
    </citation>
    <scope>NUCLEOTIDE SEQUENCE [LARGE SCALE GENOMIC DNA]</scope>
    <source>
        <strain evidence="6">cv. Victoria</strain>
        <tissue evidence="5">Leaf</tissue>
    </source>
</reference>
<keyword evidence="6" id="KW-1185">Reference proteome</keyword>
<accession>A0A5J9SV24</accession>
<evidence type="ECO:0000256" key="1">
    <source>
        <dbReference type="ARBA" id="ARBA00005771"/>
    </source>
</evidence>
<feature type="non-terminal residue" evidence="5">
    <location>
        <position position="1"/>
    </location>
</feature>